<evidence type="ECO:0000313" key="5">
    <source>
        <dbReference type="EMBL" id="KAK2954067.1"/>
    </source>
</evidence>
<dbReference type="PROSITE" id="PS50119">
    <property type="entry name" value="ZF_BBOX"/>
    <property type="match status" value="1"/>
</dbReference>
<evidence type="ECO:0000256" key="1">
    <source>
        <dbReference type="PROSITE-ProRule" id="PRU00024"/>
    </source>
</evidence>
<keyword evidence="2" id="KW-0175">Coiled coil</keyword>
<feature type="region of interest" description="Disordered" evidence="3">
    <location>
        <begin position="174"/>
        <end position="210"/>
    </location>
</feature>
<gene>
    <name evidence="5" type="ORF">BLNAU_11030</name>
</gene>
<keyword evidence="1" id="KW-0862">Zinc</keyword>
<accession>A0ABQ9XNR6</accession>
<comment type="caution">
    <text evidence="5">The sequence shown here is derived from an EMBL/GenBank/DDBJ whole genome shotgun (WGS) entry which is preliminary data.</text>
</comment>
<dbReference type="Gene3D" id="3.30.160.60">
    <property type="entry name" value="Classic Zinc Finger"/>
    <property type="match status" value="1"/>
</dbReference>
<evidence type="ECO:0000313" key="6">
    <source>
        <dbReference type="Proteomes" id="UP001281761"/>
    </source>
</evidence>
<evidence type="ECO:0000259" key="4">
    <source>
        <dbReference type="PROSITE" id="PS50119"/>
    </source>
</evidence>
<dbReference type="CDD" id="cd19756">
    <property type="entry name" value="Bbox2"/>
    <property type="match status" value="1"/>
</dbReference>
<feature type="compositionally biased region" description="Basic and acidic residues" evidence="3">
    <location>
        <begin position="175"/>
        <end position="184"/>
    </location>
</feature>
<dbReference type="PANTHER" id="PTHR25462:SF296">
    <property type="entry name" value="MEIOTIC P26, ISOFORM F"/>
    <property type="match status" value="1"/>
</dbReference>
<feature type="compositionally biased region" description="Low complexity" evidence="3">
    <location>
        <begin position="511"/>
        <end position="525"/>
    </location>
</feature>
<name>A0ABQ9XNR6_9EUKA</name>
<feature type="compositionally biased region" description="Polar residues" evidence="3">
    <location>
        <begin position="527"/>
        <end position="538"/>
    </location>
</feature>
<protein>
    <recommendedName>
        <fullName evidence="4">B box-type domain-containing protein</fullName>
    </recommendedName>
</protein>
<dbReference type="PANTHER" id="PTHR25462">
    <property type="entry name" value="BONUS, ISOFORM C-RELATED"/>
    <property type="match status" value="1"/>
</dbReference>
<feature type="domain" description="B box-type" evidence="4">
    <location>
        <begin position="1"/>
        <end position="44"/>
    </location>
</feature>
<dbReference type="InterPro" id="IPR000315">
    <property type="entry name" value="Znf_B-box"/>
</dbReference>
<proteinExistence type="predicted"/>
<reference evidence="5 6" key="1">
    <citation type="journal article" date="2022" name="bioRxiv">
        <title>Genomics of Preaxostyla Flagellates Illuminates Evolutionary Transitions and the Path Towards Mitochondrial Loss.</title>
        <authorList>
            <person name="Novak L.V.F."/>
            <person name="Treitli S.C."/>
            <person name="Pyrih J."/>
            <person name="Halakuc P."/>
            <person name="Pipaliya S.V."/>
            <person name="Vacek V."/>
            <person name="Brzon O."/>
            <person name="Soukal P."/>
            <person name="Eme L."/>
            <person name="Dacks J.B."/>
            <person name="Karnkowska A."/>
            <person name="Elias M."/>
            <person name="Hampl V."/>
        </authorList>
    </citation>
    <scope>NUCLEOTIDE SEQUENCE [LARGE SCALE GENOMIC DNA]</scope>
    <source>
        <strain evidence="5">NAU3</strain>
        <tissue evidence="5">Gut</tissue>
    </source>
</reference>
<evidence type="ECO:0000256" key="2">
    <source>
        <dbReference type="SAM" id="Coils"/>
    </source>
</evidence>
<dbReference type="EMBL" id="JARBJD010000083">
    <property type="protein sequence ID" value="KAK2954067.1"/>
    <property type="molecule type" value="Genomic_DNA"/>
</dbReference>
<dbReference type="Pfam" id="PF00643">
    <property type="entry name" value="zf-B_box"/>
    <property type="match status" value="1"/>
</dbReference>
<keyword evidence="6" id="KW-1185">Reference proteome</keyword>
<keyword evidence="1" id="KW-0863">Zinc-finger</keyword>
<evidence type="ECO:0000256" key="3">
    <source>
        <dbReference type="SAM" id="MobiDB-lite"/>
    </source>
</evidence>
<dbReference type="SUPFAM" id="SSF57845">
    <property type="entry name" value="B-box zinc-binding domain"/>
    <property type="match status" value="1"/>
</dbReference>
<dbReference type="InterPro" id="IPR047153">
    <property type="entry name" value="TRIM45/56/19-like"/>
</dbReference>
<feature type="region of interest" description="Disordered" evidence="3">
    <location>
        <begin position="483"/>
        <end position="538"/>
    </location>
</feature>
<dbReference type="Proteomes" id="UP001281761">
    <property type="component" value="Unassembled WGS sequence"/>
</dbReference>
<organism evidence="5 6">
    <name type="scientific">Blattamonas nauphoetae</name>
    <dbReference type="NCBI Taxonomy" id="2049346"/>
    <lineage>
        <taxon>Eukaryota</taxon>
        <taxon>Metamonada</taxon>
        <taxon>Preaxostyla</taxon>
        <taxon>Oxymonadida</taxon>
        <taxon>Blattamonas</taxon>
    </lineage>
</organism>
<feature type="coiled-coil region" evidence="2">
    <location>
        <begin position="109"/>
        <end position="143"/>
    </location>
</feature>
<keyword evidence="1" id="KW-0479">Metal-binding</keyword>
<feature type="compositionally biased region" description="Basic and acidic residues" evidence="3">
    <location>
        <begin position="495"/>
        <end position="510"/>
    </location>
</feature>
<sequence>MQGILCKQHQNRKKEYFCQDCHILLCSDCIVLEASHKNHSVIPAKEASQECRLSLMNMKDNIDNRLVELSGMRENLLANSRQFSDTAKTDLQILRQITQQVEESIEQRGKGQMEEIKRWEQDIDEFESELKAVEQDINSALRGKDMEVVVRSSELSDRGRSIIGSSRVFQRTLFPRKEEEERPHRPSSARTGTSRIPAPSGKTGQISQKLNGILGGNDNAAFPAYSCVSFKLEGILQQMVKGRVEIGRVQLGQSSFMLYLVVKKTRSTQSEPKNDTNKIDDIEEGTIEYVSGSAPTSSPKRSTARKESTDSWVCVEVVFSTSIDISGGPKQSSAQFFGISSAFAGLTAGITPSTSSSSISGHTNRVSSSQTVISPNSLWSLPFTYTFCLCLEHHSLTHPPFSTTHTFSFSPHSTHSIISMPPTPTLLQTPSPTSSSPLVLPFISLSTLTDSGWLHEGQITGAIGIRWASFRQLALELCWNSPQETTRTRAPRAAPSKEEPGQVKDPKEPSTTRVRTGTTIRTGTGSRPKTSSTTVKNK</sequence>